<dbReference type="Proteomes" id="UP000220922">
    <property type="component" value="Unassembled WGS sequence"/>
</dbReference>
<dbReference type="NCBIfam" id="TIGR00277">
    <property type="entry name" value="HDIG"/>
    <property type="match status" value="1"/>
</dbReference>
<evidence type="ECO:0000313" key="3">
    <source>
        <dbReference type="Proteomes" id="UP000220922"/>
    </source>
</evidence>
<dbReference type="Gene3D" id="1.10.3210.10">
    <property type="entry name" value="Hypothetical protein af1432"/>
    <property type="match status" value="1"/>
</dbReference>
<sequence>MNHAALIADLLAHPRVVETRHHLHHSVSKHDHMLRVARYSYALAPLMGADQRTATRAAILHDLDSRLGTLTTHGAIAARVAAELGEGEEVAQAIVSHMYPLGPRPTTREGWVLAVADKIASLTDLTTFVSGLFTGQSIQLRRQLCASDPFYAARQARRRRRQLITRLWRREGRQALS</sequence>
<dbReference type="GO" id="GO:0016787">
    <property type="term" value="F:hydrolase activity"/>
    <property type="evidence" value="ECO:0007669"/>
    <property type="project" value="UniProtKB-KW"/>
</dbReference>
<proteinExistence type="predicted"/>
<name>A0A2H3KNT6_9CHLR</name>
<organism evidence="2 3">
    <name type="scientific">Candidatus Chloroploca asiatica</name>
    <dbReference type="NCBI Taxonomy" id="1506545"/>
    <lineage>
        <taxon>Bacteria</taxon>
        <taxon>Bacillati</taxon>
        <taxon>Chloroflexota</taxon>
        <taxon>Chloroflexia</taxon>
        <taxon>Chloroflexales</taxon>
        <taxon>Chloroflexineae</taxon>
        <taxon>Oscillochloridaceae</taxon>
        <taxon>Candidatus Chloroploca</taxon>
    </lineage>
</organism>
<reference evidence="2 3" key="1">
    <citation type="submission" date="2016-05" db="EMBL/GenBank/DDBJ databases">
        <authorList>
            <person name="Lavstsen T."/>
            <person name="Jespersen J.S."/>
        </authorList>
    </citation>
    <scope>NUCLEOTIDE SEQUENCE [LARGE SCALE GENOMIC DNA]</scope>
    <source>
        <strain evidence="2 3">B7-9</strain>
    </source>
</reference>
<dbReference type="EMBL" id="LYXE01000085">
    <property type="protein sequence ID" value="PDV99060.1"/>
    <property type="molecule type" value="Genomic_DNA"/>
</dbReference>
<dbReference type="AlphaFoldDB" id="A0A2H3KNT6"/>
<dbReference type="SUPFAM" id="SSF109604">
    <property type="entry name" value="HD-domain/PDEase-like"/>
    <property type="match status" value="1"/>
</dbReference>
<gene>
    <name evidence="2" type="ORF">A9Q02_13950</name>
</gene>
<evidence type="ECO:0000259" key="1">
    <source>
        <dbReference type="Pfam" id="PF01966"/>
    </source>
</evidence>
<dbReference type="Pfam" id="PF01966">
    <property type="entry name" value="HD"/>
    <property type="match status" value="1"/>
</dbReference>
<keyword evidence="3" id="KW-1185">Reference proteome</keyword>
<dbReference type="InterPro" id="IPR006674">
    <property type="entry name" value="HD_domain"/>
</dbReference>
<keyword evidence="2" id="KW-0378">Hydrolase</keyword>
<protein>
    <submittedName>
        <fullName evidence="2">Phosphohydrolase</fullName>
    </submittedName>
</protein>
<evidence type="ECO:0000313" key="2">
    <source>
        <dbReference type="EMBL" id="PDV99060.1"/>
    </source>
</evidence>
<feature type="domain" description="HD" evidence="1">
    <location>
        <begin position="31"/>
        <end position="120"/>
    </location>
</feature>
<accession>A0A2H3KNT6</accession>
<comment type="caution">
    <text evidence="2">The sequence shown here is derived from an EMBL/GenBank/DDBJ whole genome shotgun (WGS) entry which is preliminary data.</text>
</comment>
<dbReference type="RefSeq" id="WP_097652563.1">
    <property type="nucleotide sequence ID" value="NZ_LYXE01000085.1"/>
</dbReference>
<dbReference type="InterPro" id="IPR006675">
    <property type="entry name" value="HDIG_dom"/>
</dbReference>
<dbReference type="OrthoDB" id="360187at2"/>